<evidence type="ECO:0000313" key="2">
    <source>
        <dbReference type="EMBL" id="CAB3771124.1"/>
    </source>
</evidence>
<proteinExistence type="predicted"/>
<gene>
    <name evidence="2" type="ORF">LMG29542_06530</name>
</gene>
<evidence type="ECO:0008006" key="4">
    <source>
        <dbReference type="Google" id="ProtNLM"/>
    </source>
</evidence>
<feature type="transmembrane region" description="Helical" evidence="1">
    <location>
        <begin position="26"/>
        <end position="45"/>
    </location>
</feature>
<reference evidence="2 3" key="1">
    <citation type="submission" date="2020-04" db="EMBL/GenBank/DDBJ databases">
        <authorList>
            <person name="De Canck E."/>
        </authorList>
    </citation>
    <scope>NUCLEOTIDE SEQUENCE [LARGE SCALE GENOMIC DNA]</scope>
    <source>
        <strain evidence="2 3">LMG 29542</strain>
    </source>
</reference>
<accession>A0A6J5EYE6</accession>
<dbReference type="Proteomes" id="UP000494363">
    <property type="component" value="Unassembled WGS sequence"/>
</dbReference>
<keyword evidence="1" id="KW-0812">Transmembrane</keyword>
<dbReference type="RefSeq" id="WP_175231946.1">
    <property type="nucleotide sequence ID" value="NZ_CADIKH010000050.1"/>
</dbReference>
<dbReference type="AlphaFoldDB" id="A0A6J5EYE6"/>
<evidence type="ECO:0000256" key="1">
    <source>
        <dbReference type="SAM" id="Phobius"/>
    </source>
</evidence>
<organism evidence="2 3">
    <name type="scientific">Paraburkholderia humisilvae</name>
    <dbReference type="NCBI Taxonomy" id="627669"/>
    <lineage>
        <taxon>Bacteria</taxon>
        <taxon>Pseudomonadati</taxon>
        <taxon>Pseudomonadota</taxon>
        <taxon>Betaproteobacteria</taxon>
        <taxon>Burkholderiales</taxon>
        <taxon>Burkholderiaceae</taxon>
        <taxon>Paraburkholderia</taxon>
    </lineage>
</organism>
<keyword evidence="1" id="KW-0472">Membrane</keyword>
<name>A0A6J5EYE6_9BURK</name>
<evidence type="ECO:0000313" key="3">
    <source>
        <dbReference type="Proteomes" id="UP000494363"/>
    </source>
</evidence>
<sequence>MGPSTVHGETSPLREASARRQRGVTYFWALLLVLFITLALGTLVNNVKSSGQRAREADLLAVGDLYRNAIRQYVASTPVGARRYPEKLDDLLRDPRYPVVRRYLRQLYPDPITGAPFVAIPAPEGGVMGVRSASHKQPLKTAGLQAETAGFVRSGTYRDWAFVYAP</sequence>
<keyword evidence="3" id="KW-1185">Reference proteome</keyword>
<protein>
    <recommendedName>
        <fullName evidence="4">Type II secretion system protein G</fullName>
    </recommendedName>
</protein>
<keyword evidence="1" id="KW-1133">Transmembrane helix</keyword>
<dbReference type="EMBL" id="CADIKH010000050">
    <property type="protein sequence ID" value="CAB3771124.1"/>
    <property type="molecule type" value="Genomic_DNA"/>
</dbReference>